<name>A0A1L5NJJ2_9HYPH</name>
<evidence type="ECO:0000313" key="2">
    <source>
        <dbReference type="EMBL" id="APO68048.1"/>
    </source>
</evidence>
<accession>A0A1L5NJJ2</accession>
<dbReference type="RefSeq" id="WP_074068747.1">
    <property type="nucleotide sequence ID" value="NZ_CP017101.1"/>
</dbReference>
<proteinExistence type="predicted"/>
<evidence type="ECO:0000313" key="3">
    <source>
        <dbReference type="Proteomes" id="UP000184749"/>
    </source>
</evidence>
<organism evidence="2 3">
    <name type="scientific">Rhizobium gallicum</name>
    <dbReference type="NCBI Taxonomy" id="56730"/>
    <lineage>
        <taxon>Bacteria</taxon>
        <taxon>Pseudomonadati</taxon>
        <taxon>Pseudomonadota</taxon>
        <taxon>Alphaproteobacteria</taxon>
        <taxon>Hyphomicrobiales</taxon>
        <taxon>Rhizobiaceae</taxon>
        <taxon>Rhizobium/Agrobacterium group</taxon>
        <taxon>Rhizobium</taxon>
    </lineage>
</organism>
<dbReference type="InterPro" id="IPR037401">
    <property type="entry name" value="SnoaL-like"/>
</dbReference>
<dbReference type="EMBL" id="CP017101">
    <property type="protein sequence ID" value="APO68048.1"/>
    <property type="molecule type" value="Genomic_DNA"/>
</dbReference>
<dbReference type="Gene3D" id="3.10.450.50">
    <property type="match status" value="1"/>
</dbReference>
<dbReference type="AlphaFoldDB" id="A0A1L5NJJ2"/>
<gene>
    <name evidence="2" type="ORF">IE4872_CH02434</name>
</gene>
<dbReference type="Pfam" id="PF13474">
    <property type="entry name" value="SnoaL_3"/>
    <property type="match status" value="1"/>
</dbReference>
<sequence>MKERFEEITGAEQKAGNGGALDALIEFYRAFNAADMVGLEAIWFPGAAPSMDNPIGGIRRGWNEIAEGYSKLFGGAATVNVAFHDFTSQGGREWHLFVGRERGKCQTASDSLDVAFRTTRWFVQVDGGWRQLHHHGSVEDPEMLAAYRNLIFGSSS</sequence>
<feature type="domain" description="SnoaL-like" evidence="1">
    <location>
        <begin position="23"/>
        <end position="138"/>
    </location>
</feature>
<dbReference type="SUPFAM" id="SSF54427">
    <property type="entry name" value="NTF2-like"/>
    <property type="match status" value="1"/>
</dbReference>
<dbReference type="InterPro" id="IPR032710">
    <property type="entry name" value="NTF2-like_dom_sf"/>
</dbReference>
<reference evidence="2 3" key="1">
    <citation type="submission" date="2016-09" db="EMBL/GenBank/DDBJ databases">
        <title>The complete genome sequences of Rhizobium gallicum, symbiovars gallicum and phaseoli, symbionts associated to common bean (Phaseolus vulgaris).</title>
        <authorList>
            <person name="Bustos P."/>
            <person name="Santamaria R.I."/>
            <person name="Perez-Carrascal O.M."/>
            <person name="Juarez S."/>
            <person name="Lozano L."/>
            <person name="Martinez-Flores I."/>
            <person name="Martinez-Romero E."/>
            <person name="Cevallos M."/>
            <person name="Romero D."/>
            <person name="Davila G."/>
            <person name="Gonzalez V."/>
        </authorList>
    </citation>
    <scope>NUCLEOTIDE SEQUENCE [LARGE SCALE GENOMIC DNA]</scope>
    <source>
        <strain evidence="2 3">IE4872</strain>
    </source>
</reference>
<protein>
    <recommendedName>
        <fullName evidence="1">SnoaL-like domain-containing protein</fullName>
    </recommendedName>
</protein>
<dbReference type="Proteomes" id="UP000184749">
    <property type="component" value="Chromosome"/>
</dbReference>
<evidence type="ECO:0000259" key="1">
    <source>
        <dbReference type="Pfam" id="PF13474"/>
    </source>
</evidence>
<dbReference type="OrthoDB" id="8375282at2"/>